<name>A0A554LIN1_9BACT</name>
<sequence length="114" mass="13152">MKIIDAKNQIAVSELKKMTKRMYEDLIKVVVDVKKEIMAVDAELHADQEEYLLGHGSRQSDLWGINLHPNKNKEGLIEFDSMINLRPSQGNRTRGVDDLELQKKIIEIVRKLII</sequence>
<dbReference type="Proteomes" id="UP000315689">
    <property type="component" value="Unassembled WGS sequence"/>
</dbReference>
<dbReference type="Pfam" id="PF18924">
    <property type="entry name" value="DUF5674"/>
    <property type="match status" value="1"/>
</dbReference>
<gene>
    <name evidence="1" type="ORF">CEN89_500</name>
</gene>
<reference evidence="1 2" key="1">
    <citation type="submission" date="2017-07" db="EMBL/GenBank/DDBJ databases">
        <title>Mechanisms for carbon and nitrogen cycling indicate functional differentiation within the Candidate Phyla Radiation.</title>
        <authorList>
            <person name="Danczak R.E."/>
            <person name="Johnston M.D."/>
            <person name="Kenah C."/>
            <person name="Slattery M."/>
            <person name="Wrighton K.C."/>
            <person name="Wilkins M.J."/>
        </authorList>
    </citation>
    <scope>NUCLEOTIDE SEQUENCE [LARGE SCALE GENOMIC DNA]</scope>
    <source>
        <strain evidence="1">Licking1014_7</strain>
    </source>
</reference>
<dbReference type="InterPro" id="IPR043731">
    <property type="entry name" value="DUF5674"/>
</dbReference>
<evidence type="ECO:0000313" key="1">
    <source>
        <dbReference type="EMBL" id="TSC92714.1"/>
    </source>
</evidence>
<protein>
    <submittedName>
        <fullName evidence="1">Uncharacterized protein</fullName>
    </submittedName>
</protein>
<evidence type="ECO:0000313" key="2">
    <source>
        <dbReference type="Proteomes" id="UP000315689"/>
    </source>
</evidence>
<comment type="caution">
    <text evidence="1">The sequence shown here is derived from an EMBL/GenBank/DDBJ whole genome shotgun (WGS) entry which is preliminary data.</text>
</comment>
<dbReference type="AlphaFoldDB" id="A0A554LIN1"/>
<proteinExistence type="predicted"/>
<accession>A0A554LIN1</accession>
<dbReference type="EMBL" id="VMGK01000015">
    <property type="protein sequence ID" value="TSC92714.1"/>
    <property type="molecule type" value="Genomic_DNA"/>
</dbReference>
<organism evidence="1 2">
    <name type="scientific">Candidatus Berkelbacteria bacterium Licking1014_7</name>
    <dbReference type="NCBI Taxonomy" id="2017147"/>
    <lineage>
        <taxon>Bacteria</taxon>
        <taxon>Candidatus Berkelbacteria</taxon>
    </lineage>
</organism>